<keyword evidence="4" id="KW-1185">Reference proteome</keyword>
<dbReference type="EC" id="2.3.1.-" evidence="1"/>
<dbReference type="SUPFAM" id="SSF55729">
    <property type="entry name" value="Acyl-CoA N-acyltransferases (Nat)"/>
    <property type="match status" value="1"/>
</dbReference>
<keyword evidence="1" id="KW-0808">Transferase</keyword>
<dbReference type="EMBL" id="BTRK01000001">
    <property type="protein sequence ID" value="GMR34161.1"/>
    <property type="molecule type" value="Genomic_DNA"/>
</dbReference>
<dbReference type="PANTHER" id="PTHR15298">
    <property type="entry name" value="L-COA N-ACYLTRANSFERASE-RELATED"/>
    <property type="match status" value="1"/>
</dbReference>
<dbReference type="InterPro" id="IPR013653">
    <property type="entry name" value="GCN5-like_dom"/>
</dbReference>
<accession>A0AAN5CAP7</accession>
<dbReference type="Gene3D" id="3.40.630.30">
    <property type="match status" value="1"/>
</dbReference>
<comment type="similarity">
    <text evidence="1">Belongs to the glycine N-acyltransferase family.</text>
</comment>
<sequence>LQIHRSNFSTSTLSSKLQMLCVSPPSVGEMTKRPSFLDHLREYSTPAEFAEAAEQTAANPDLLAVHDAVRHLKEPSHSTRLRLFSFPIGQPVFWFALIENTLENPFILLVRNPTPVFESAAFEGALGLFLAEVAQNLRNSRTITTIAERCLAAELARLLPSYLPSHSSITSKPFNLFHMRQEQIVKLNELELCPPYGYAFDAATDDDAEVIAETSEGTLTVEAARARLSSLPHVLIRGPGGAAVCHELSSPAGGLTHLFTHADHRRIGLGTMAEMKLAQDLARNGVTPFKAVCTYNTSVHRSSLESPFWTLLNRNGTPVDFIVEEFGSSS</sequence>
<feature type="domain" description="GCN5-related N-acetyltransferase Rv2170-like" evidence="2">
    <location>
        <begin position="241"/>
        <end position="298"/>
    </location>
</feature>
<feature type="non-terminal residue" evidence="3">
    <location>
        <position position="1"/>
    </location>
</feature>
<comment type="caution">
    <text evidence="3">The sequence shown here is derived from an EMBL/GenBank/DDBJ whole genome shotgun (WGS) entry which is preliminary data.</text>
</comment>
<name>A0AAN5CAP7_9BILA</name>
<proteinExistence type="inferred from homology"/>
<evidence type="ECO:0000313" key="4">
    <source>
        <dbReference type="Proteomes" id="UP001328107"/>
    </source>
</evidence>
<dbReference type="Proteomes" id="UP001328107">
    <property type="component" value="Unassembled WGS sequence"/>
</dbReference>
<gene>
    <name evidence="3" type="ORF">PMAYCL1PPCAC_04356</name>
</gene>
<evidence type="ECO:0000313" key="3">
    <source>
        <dbReference type="EMBL" id="GMR34161.1"/>
    </source>
</evidence>
<reference evidence="4" key="1">
    <citation type="submission" date="2022-10" db="EMBL/GenBank/DDBJ databases">
        <title>Genome assembly of Pristionchus species.</title>
        <authorList>
            <person name="Yoshida K."/>
            <person name="Sommer R.J."/>
        </authorList>
    </citation>
    <scope>NUCLEOTIDE SEQUENCE [LARGE SCALE GENOMIC DNA]</scope>
    <source>
        <strain evidence="4">RS5460</strain>
    </source>
</reference>
<organism evidence="3 4">
    <name type="scientific">Pristionchus mayeri</name>
    <dbReference type="NCBI Taxonomy" id="1317129"/>
    <lineage>
        <taxon>Eukaryota</taxon>
        <taxon>Metazoa</taxon>
        <taxon>Ecdysozoa</taxon>
        <taxon>Nematoda</taxon>
        <taxon>Chromadorea</taxon>
        <taxon>Rhabditida</taxon>
        <taxon>Rhabditina</taxon>
        <taxon>Diplogasteromorpha</taxon>
        <taxon>Diplogasteroidea</taxon>
        <taxon>Neodiplogasteridae</taxon>
        <taxon>Pristionchus</taxon>
    </lineage>
</organism>
<evidence type="ECO:0000256" key="1">
    <source>
        <dbReference type="RuleBase" id="RU368002"/>
    </source>
</evidence>
<dbReference type="GO" id="GO:0047961">
    <property type="term" value="F:glycine N-acyltransferase activity"/>
    <property type="evidence" value="ECO:0007669"/>
    <property type="project" value="InterPro"/>
</dbReference>
<dbReference type="GO" id="GO:0005739">
    <property type="term" value="C:mitochondrion"/>
    <property type="evidence" value="ECO:0007669"/>
    <property type="project" value="InterPro"/>
</dbReference>
<protein>
    <recommendedName>
        <fullName evidence="1">Glycine N-acyltransferase-like protein</fullName>
        <ecNumber evidence="1">2.3.1.-</ecNumber>
    </recommendedName>
</protein>
<dbReference type="InterPro" id="IPR016181">
    <property type="entry name" value="Acyl_CoA_acyltransferase"/>
</dbReference>
<dbReference type="Pfam" id="PF08445">
    <property type="entry name" value="FR47"/>
    <property type="match status" value="1"/>
</dbReference>
<dbReference type="InterPro" id="IPR010313">
    <property type="entry name" value="Glycine_N-acyltransferase"/>
</dbReference>
<dbReference type="AlphaFoldDB" id="A0AAN5CAP7"/>
<dbReference type="PANTHER" id="PTHR15298:SF1">
    <property type="entry name" value="GLYCINE N-ACYLTRANSFERASE-LIKE PROTEIN"/>
    <property type="match status" value="1"/>
</dbReference>
<evidence type="ECO:0000259" key="2">
    <source>
        <dbReference type="Pfam" id="PF08445"/>
    </source>
</evidence>
<keyword evidence="1" id="KW-0012">Acyltransferase</keyword>